<comment type="caution">
    <text evidence="1">The sequence shown here is derived from an EMBL/GenBank/DDBJ whole genome shotgun (WGS) entry which is preliminary data.</text>
</comment>
<sequence>MKPLIEQIPYIKNCKEMKQIHKGLSLDRKYLVQMADTAQKLLLRLFDLKELPAKKEEYAILQKMQKDSIKCSVPLAIGELDNQGYLITSYIEGEDAKDEIVKYSSEEQFQIGVEAGRELKKIHRIIAPEQITSWYTRKAEKHQNYINAYLTCGVKVKNDEKLIRFIDENIHLMKNRSNLLQHDDYHLDNIIVQDKSIAGIIDFERFDWGDPIHEFLKIGIFSSEISIPFSIGQIKGYFNGDPDEAFWKLYSLYLAMCVFSSVIWTINVIPHDLPNMPAKMDRFLTDHDYFDQIMPSWYK</sequence>
<name>A0ACC6M899_9BACI</name>
<dbReference type="EMBL" id="JAWZSR010000009">
    <property type="protein sequence ID" value="MDX8047215.1"/>
    <property type="molecule type" value="Genomic_DNA"/>
</dbReference>
<reference evidence="1" key="1">
    <citation type="submission" date="2023-11" db="EMBL/GenBank/DDBJ databases">
        <title>Gracilibacillus pellucida a moderately halophilic bacterium isolated from saline soil in Xinjiang province.</title>
        <authorList>
            <person name="Zhang Z."/>
            <person name="Tan F."/>
            <person name="Wang Y."/>
            <person name="Xia M."/>
        </authorList>
    </citation>
    <scope>NUCLEOTIDE SEQUENCE</scope>
    <source>
        <strain evidence="1">S3-1-1</strain>
    </source>
</reference>
<evidence type="ECO:0000313" key="1">
    <source>
        <dbReference type="EMBL" id="MDX8047215.1"/>
    </source>
</evidence>
<dbReference type="Proteomes" id="UP001277972">
    <property type="component" value="Unassembled WGS sequence"/>
</dbReference>
<protein>
    <submittedName>
        <fullName evidence="1">Aminoglycoside phosphotransferase family protein</fullName>
        <ecNumber evidence="1">2.7.1.-</ecNumber>
    </submittedName>
</protein>
<accession>A0ACC6M899</accession>
<gene>
    <name evidence="1" type="ORF">SH601_14600</name>
</gene>
<keyword evidence="1" id="KW-0808">Transferase</keyword>
<organism evidence="1 2">
    <name type="scientific">Gracilibacillus pellucidus</name>
    <dbReference type="NCBI Taxonomy" id="3095368"/>
    <lineage>
        <taxon>Bacteria</taxon>
        <taxon>Bacillati</taxon>
        <taxon>Bacillota</taxon>
        <taxon>Bacilli</taxon>
        <taxon>Bacillales</taxon>
        <taxon>Bacillaceae</taxon>
        <taxon>Gracilibacillus</taxon>
    </lineage>
</organism>
<keyword evidence="2" id="KW-1185">Reference proteome</keyword>
<evidence type="ECO:0000313" key="2">
    <source>
        <dbReference type="Proteomes" id="UP001277972"/>
    </source>
</evidence>
<dbReference type="EC" id="2.7.1.-" evidence="1"/>
<proteinExistence type="predicted"/>